<dbReference type="Proteomes" id="UP000623467">
    <property type="component" value="Unassembled WGS sequence"/>
</dbReference>
<comment type="caution">
    <text evidence="2">The sequence shown here is derived from an EMBL/GenBank/DDBJ whole genome shotgun (WGS) entry which is preliminary data.</text>
</comment>
<evidence type="ECO:0000313" key="2">
    <source>
        <dbReference type="EMBL" id="KAF7364450.1"/>
    </source>
</evidence>
<accession>A0A8H7D7P0</accession>
<dbReference type="EMBL" id="JACAZH010000007">
    <property type="protein sequence ID" value="KAF7364450.1"/>
    <property type="molecule type" value="Genomic_DNA"/>
</dbReference>
<feature type="compositionally biased region" description="Basic and acidic residues" evidence="1">
    <location>
        <begin position="26"/>
        <end position="40"/>
    </location>
</feature>
<dbReference type="AlphaFoldDB" id="A0A8H7D7P0"/>
<feature type="region of interest" description="Disordered" evidence="1">
    <location>
        <begin position="1"/>
        <end position="40"/>
    </location>
</feature>
<protein>
    <submittedName>
        <fullName evidence="2">Uncharacterized protein</fullName>
    </submittedName>
</protein>
<proteinExistence type="predicted"/>
<evidence type="ECO:0000313" key="3">
    <source>
        <dbReference type="Proteomes" id="UP000623467"/>
    </source>
</evidence>
<sequence length="281" mass="31102">MTSIHWSAEPTPVETPVQQRSVSIHSDAHTARKPELGTKRESNGWRTLVNYIYGGKGGSGGGGGLQGGAGGTGEGSTMYYDLKAENIIVKTFNSCEATPSDFLKIPLGNINLRSEIQVDEATGAVWRHCKQKRTNVRRMYSARIVGHNEPMTVALYQGNNEEEEWKHGISHHSGLRHPHILQIYASASSSGIHAVVFHDGGTIIAIIHLELVTLNIDIDLIPYGQFFDSFQRSVILRAYIIWHMDADWNNAYNYYMRNVTMQGLEISPGHIGFVVRQGGSV</sequence>
<keyword evidence="3" id="KW-1185">Reference proteome</keyword>
<reference evidence="2" key="1">
    <citation type="submission" date="2020-05" db="EMBL/GenBank/DDBJ databases">
        <title>Mycena genomes resolve the evolution of fungal bioluminescence.</title>
        <authorList>
            <person name="Tsai I.J."/>
        </authorList>
    </citation>
    <scope>NUCLEOTIDE SEQUENCE</scope>
    <source>
        <strain evidence="2">160909Yilan</strain>
    </source>
</reference>
<organism evidence="2 3">
    <name type="scientific">Mycena sanguinolenta</name>
    <dbReference type="NCBI Taxonomy" id="230812"/>
    <lineage>
        <taxon>Eukaryota</taxon>
        <taxon>Fungi</taxon>
        <taxon>Dikarya</taxon>
        <taxon>Basidiomycota</taxon>
        <taxon>Agaricomycotina</taxon>
        <taxon>Agaricomycetes</taxon>
        <taxon>Agaricomycetidae</taxon>
        <taxon>Agaricales</taxon>
        <taxon>Marasmiineae</taxon>
        <taxon>Mycenaceae</taxon>
        <taxon>Mycena</taxon>
    </lineage>
</organism>
<name>A0A8H7D7P0_9AGAR</name>
<evidence type="ECO:0000256" key="1">
    <source>
        <dbReference type="SAM" id="MobiDB-lite"/>
    </source>
</evidence>
<dbReference type="OrthoDB" id="3026389at2759"/>
<gene>
    <name evidence="2" type="ORF">MSAN_01106100</name>
</gene>